<proteinExistence type="predicted"/>
<gene>
    <name evidence="1" type="ORF">CRV2_00007967</name>
</gene>
<dbReference type="Proteomes" id="UP000836387">
    <property type="component" value="Unassembled WGS sequence"/>
</dbReference>
<name>A0ACA9USK2_BIOOC</name>
<dbReference type="EMBL" id="CADEHS020000645">
    <property type="protein sequence ID" value="CAG9956068.1"/>
    <property type="molecule type" value="Genomic_DNA"/>
</dbReference>
<evidence type="ECO:0000313" key="1">
    <source>
        <dbReference type="EMBL" id="CAG9956068.1"/>
    </source>
</evidence>
<accession>A0ACA9USK2</accession>
<reference evidence="1" key="2">
    <citation type="submission" date="2021-10" db="EMBL/GenBank/DDBJ databases">
        <authorList>
            <person name="Piombo E."/>
        </authorList>
    </citation>
    <scope>NUCLEOTIDE SEQUENCE</scope>
</reference>
<evidence type="ECO:0000313" key="2">
    <source>
        <dbReference type="Proteomes" id="UP000836387"/>
    </source>
</evidence>
<reference evidence="1" key="1">
    <citation type="submission" date="2020-04" db="EMBL/GenBank/DDBJ databases">
        <authorList>
            <person name="Broberg M."/>
        </authorList>
    </citation>
    <scope>NUCLEOTIDE SEQUENCE</scope>
</reference>
<organism evidence="1 2">
    <name type="scientific">Clonostachys rosea f. rosea IK726</name>
    <dbReference type="NCBI Taxonomy" id="1349383"/>
    <lineage>
        <taxon>Eukaryota</taxon>
        <taxon>Fungi</taxon>
        <taxon>Dikarya</taxon>
        <taxon>Ascomycota</taxon>
        <taxon>Pezizomycotina</taxon>
        <taxon>Sordariomycetes</taxon>
        <taxon>Hypocreomycetidae</taxon>
        <taxon>Hypocreales</taxon>
        <taxon>Bionectriaceae</taxon>
        <taxon>Clonostachys</taxon>
    </lineage>
</organism>
<protein>
    <submittedName>
        <fullName evidence="1">Uncharacterized protein</fullName>
    </submittedName>
</protein>
<keyword evidence="2" id="KW-1185">Reference proteome</keyword>
<comment type="caution">
    <text evidence="1">The sequence shown here is derived from an EMBL/GenBank/DDBJ whole genome shotgun (WGS) entry which is preliminary data.</text>
</comment>
<sequence length="640" mass="72272">MGKFKGRNAVACIPCHSQKVKCNGEAPCERCLQKGRECTYPERKPKLVSVSENYISELERNAGRAQNSESSSGRAASASNTNTGLVFEIMLPESGIALKNTRLDGESSTERFVHQLKELALSEISTSNQTTSSIDYASLHGKHDDTLPDLTIRLPPMPLAINLFEKFEEVFCDCHWFMRQDFREHLAIFYSNPHTQTSNRKWICLASLVFALASTFMYEQDSHGPNTCTKISTPGADASWETPLPPGFGLFEQARKLLVTFSENPSTEDIEILNLMVCYDLSGQFHITCTSTNKRQAFYCYTLNRRKTAFLYTSQSMALAKLLQLDKPSPPLVAESLLRNNENALAIEHRKRLWWTCFLMDRMISAELGLTPTEAIFPADNAPPCSKNISPGDLDQFFDSDLFRLQIRICELKLRVARIENLLRETSEYHDIIIQSLKESLDSLQDFRASIPNYMSLDFSKESSAAIFNLPWSRGIATLYLRYHQCYAALLRPVYYNHLVLALKSAPRPELSPVVSRLMEEGLHAARSNCQIILDLFQRGRNARYGYWDSAHLFSGLVILSLSRIIIKVHDHDELLGSDNSLYNTCRSILHGMASAGNPSAKDHLSHLADVESIVDMLMSGHNVMVDESDNLLLFWAILR</sequence>